<dbReference type="EMBL" id="BAAAYN010000002">
    <property type="protein sequence ID" value="GAA3382179.1"/>
    <property type="molecule type" value="Genomic_DNA"/>
</dbReference>
<dbReference type="InterPro" id="IPR036962">
    <property type="entry name" value="Glyco_hydro_3_N_sf"/>
</dbReference>
<evidence type="ECO:0000256" key="3">
    <source>
        <dbReference type="ARBA" id="ARBA00023295"/>
    </source>
</evidence>
<dbReference type="InterPro" id="IPR050226">
    <property type="entry name" value="NagZ_Beta-hexosaminidase"/>
</dbReference>
<organism evidence="5 6">
    <name type="scientific">Cryptosporangium minutisporangium</name>
    <dbReference type="NCBI Taxonomy" id="113569"/>
    <lineage>
        <taxon>Bacteria</taxon>
        <taxon>Bacillati</taxon>
        <taxon>Actinomycetota</taxon>
        <taxon>Actinomycetes</taxon>
        <taxon>Cryptosporangiales</taxon>
        <taxon>Cryptosporangiaceae</taxon>
        <taxon>Cryptosporangium</taxon>
    </lineage>
</organism>
<accession>A0ABP6SPJ1</accession>
<feature type="domain" description="Glycoside hydrolase family 3 N-terminal" evidence="4">
    <location>
        <begin position="30"/>
        <end position="319"/>
    </location>
</feature>
<evidence type="ECO:0000313" key="5">
    <source>
        <dbReference type="EMBL" id="GAA3382179.1"/>
    </source>
</evidence>
<dbReference type="SUPFAM" id="SSF51445">
    <property type="entry name" value="(Trans)glycosidases"/>
    <property type="match status" value="1"/>
</dbReference>
<comment type="similarity">
    <text evidence="1">Belongs to the glycosyl hydrolase 3 family.</text>
</comment>
<keyword evidence="3" id="KW-0326">Glycosidase</keyword>
<evidence type="ECO:0000256" key="1">
    <source>
        <dbReference type="ARBA" id="ARBA00005336"/>
    </source>
</evidence>
<evidence type="ECO:0000313" key="6">
    <source>
        <dbReference type="Proteomes" id="UP001501676"/>
    </source>
</evidence>
<dbReference type="PANTHER" id="PTHR30480">
    <property type="entry name" value="BETA-HEXOSAMINIDASE-RELATED"/>
    <property type="match status" value="1"/>
</dbReference>
<reference evidence="6" key="1">
    <citation type="journal article" date="2019" name="Int. J. Syst. Evol. Microbiol.">
        <title>The Global Catalogue of Microorganisms (GCM) 10K type strain sequencing project: providing services to taxonomists for standard genome sequencing and annotation.</title>
        <authorList>
            <consortium name="The Broad Institute Genomics Platform"/>
            <consortium name="The Broad Institute Genome Sequencing Center for Infectious Disease"/>
            <person name="Wu L."/>
            <person name="Ma J."/>
        </authorList>
    </citation>
    <scope>NUCLEOTIDE SEQUENCE [LARGE SCALE GENOMIC DNA]</scope>
    <source>
        <strain evidence="6">JCM 9458</strain>
    </source>
</reference>
<evidence type="ECO:0000259" key="4">
    <source>
        <dbReference type="Pfam" id="PF00933"/>
    </source>
</evidence>
<proteinExistence type="inferred from homology"/>
<dbReference type="InterPro" id="IPR001764">
    <property type="entry name" value="Glyco_hydro_3_N"/>
</dbReference>
<protein>
    <submittedName>
        <fullName evidence="5">Glycoside hydrolase family 3 N-terminal domain-containing protein</fullName>
    </submittedName>
</protein>
<dbReference type="InterPro" id="IPR019800">
    <property type="entry name" value="Glyco_hydro_3_AS"/>
</dbReference>
<keyword evidence="6" id="KW-1185">Reference proteome</keyword>
<sequence>MTDLGALVDRTLLVGFEEPDPPEWLRRAAPGLGGVVLYGQNLLVDTDGARLATLLHAESDVVLAVDEEGGDVTRLHYREGSPTPGNYVLGAADDPKLTAGVATRIGVGLREAGIGWNLAPDVDVNSAPENPVIGVRAFGADPDVVSRHTAAWIRALEDTGVAACAKHFPGHGDTRADSHHALPVVECDEAEWRRVHLPPFVAAIEAGVRSVMTAHVVVPALDEVPATMSRRLLTDVLRGELGYRGVVVTDALDMGAIRDGVGEAAGAVAALRAGADALCLGAIGGEGLYRRVRSAILAAVDDGSLPRARLEEAAGRVQELLTAVRSAAPPTAPEPDGWDDPGLAATRRAALVLGDRAAGTALLPGAPLVVELRATPNLAVGEAYWDLAAPLAELGRAPLGVHRLTGDDPRQLTDLLEAVEGVPLVVVGRDVPRHPWQHAAWRAVSERRPDAVLVEIGLPRPDVVTEGQRVFVGGAGRPNLRVAAELLAGYPR</sequence>
<evidence type="ECO:0000256" key="2">
    <source>
        <dbReference type="ARBA" id="ARBA00022801"/>
    </source>
</evidence>
<dbReference type="PROSITE" id="PS00775">
    <property type="entry name" value="GLYCOSYL_HYDROL_F3"/>
    <property type="match status" value="1"/>
</dbReference>
<dbReference type="PANTHER" id="PTHR30480:SF16">
    <property type="entry name" value="GLYCOSIDE HYDROLASE FAMILY 3 DOMAIN PROTEIN"/>
    <property type="match status" value="1"/>
</dbReference>
<comment type="caution">
    <text evidence="5">The sequence shown here is derived from an EMBL/GenBank/DDBJ whole genome shotgun (WGS) entry which is preliminary data.</text>
</comment>
<name>A0ABP6SPJ1_9ACTN</name>
<dbReference type="Proteomes" id="UP001501676">
    <property type="component" value="Unassembled WGS sequence"/>
</dbReference>
<dbReference type="GO" id="GO:0016787">
    <property type="term" value="F:hydrolase activity"/>
    <property type="evidence" value="ECO:0007669"/>
    <property type="project" value="UniProtKB-KW"/>
</dbReference>
<dbReference type="Gene3D" id="3.20.20.300">
    <property type="entry name" value="Glycoside hydrolase, family 3, N-terminal domain"/>
    <property type="match status" value="1"/>
</dbReference>
<dbReference type="InterPro" id="IPR017853">
    <property type="entry name" value="GH"/>
</dbReference>
<gene>
    <name evidence="5" type="ORF">GCM10020369_03010</name>
</gene>
<keyword evidence="2 5" id="KW-0378">Hydrolase</keyword>
<dbReference type="RefSeq" id="WP_345726084.1">
    <property type="nucleotide sequence ID" value="NZ_BAAAYN010000002.1"/>
</dbReference>
<dbReference type="Pfam" id="PF00933">
    <property type="entry name" value="Glyco_hydro_3"/>
    <property type="match status" value="1"/>
</dbReference>